<proteinExistence type="predicted"/>
<evidence type="ECO:0000313" key="2">
    <source>
        <dbReference type="Proteomes" id="UP001162501"/>
    </source>
</evidence>
<accession>A0AC59Y615</accession>
<reference evidence="1" key="2">
    <citation type="submission" date="2025-03" db="EMBL/GenBank/DDBJ databases">
        <authorList>
            <consortium name="ELIXIR-Norway"/>
            <consortium name="Elixir Norway"/>
        </authorList>
    </citation>
    <scope>NUCLEOTIDE SEQUENCE</scope>
</reference>
<evidence type="ECO:0000313" key="1">
    <source>
        <dbReference type="EMBL" id="CAM9416853.1"/>
    </source>
</evidence>
<reference evidence="1" key="1">
    <citation type="submission" date="2023-05" db="EMBL/GenBank/DDBJ databases">
        <authorList>
            <consortium name="ELIXIR-Norway"/>
        </authorList>
    </citation>
    <scope>NUCLEOTIDE SEQUENCE</scope>
</reference>
<protein>
    <submittedName>
        <fullName evidence="1">Uncharacterized protein</fullName>
    </submittedName>
</protein>
<dbReference type="Proteomes" id="UP001162501">
    <property type="component" value="Chromosome 10"/>
</dbReference>
<dbReference type="EMBL" id="OX596094">
    <property type="protein sequence ID" value="CAM9416853.1"/>
    <property type="molecule type" value="Genomic_DNA"/>
</dbReference>
<organism evidence="1 2">
    <name type="scientific">Rangifer tarandus platyrhynchus</name>
    <name type="common">Svalbard reindeer</name>
    <dbReference type="NCBI Taxonomy" id="3082113"/>
    <lineage>
        <taxon>Eukaryota</taxon>
        <taxon>Metazoa</taxon>
        <taxon>Chordata</taxon>
        <taxon>Craniata</taxon>
        <taxon>Vertebrata</taxon>
        <taxon>Euteleostomi</taxon>
        <taxon>Mammalia</taxon>
        <taxon>Eutheria</taxon>
        <taxon>Laurasiatheria</taxon>
        <taxon>Artiodactyla</taxon>
        <taxon>Ruminantia</taxon>
        <taxon>Pecora</taxon>
        <taxon>Cervidae</taxon>
        <taxon>Odocoileinae</taxon>
        <taxon>Rangifer</taxon>
    </lineage>
</organism>
<name>A0AC59Y615_RANTA</name>
<gene>
    <name evidence="1" type="ORF">MRATA1EN22A_LOCUS2222</name>
</gene>
<sequence length="354" mass="39095">MSAGATSRSGGMRASEPLRNLGAAPPWRLPLTPPPLSNRDAEAGREDGNRRLELLITTSPGKPRGHFRWQPRISQLQLRIPMDSAQYVTPSVSANRFRTSLGGEGNAEASKMAAASSQGGRAGGGGGSSGAGGGSGCGTGSNRSGLLDKWKIDDKPVKIDKWDGSAVKNSLDDSAKKVLLEKYKYVENFGLIDGRLIICTISCFFAIVALIWDYMHPFPESKPVLALCFVLFLFCVYVVYFPLNFICTYFVMMGILTIYTSYKEKSIFLVAHRKDPTGMDPDDIWQLSSSLKRFDDKYTLKLTFISGRTKQQREAEFTKSIAKFFDHSGTLVMDAYEPEISRLHDSLATERKMK</sequence>